<evidence type="ECO:0000256" key="4">
    <source>
        <dbReference type="ARBA" id="ARBA00023163"/>
    </source>
</evidence>
<feature type="region of interest" description="Disordered" evidence="6">
    <location>
        <begin position="1"/>
        <end position="21"/>
    </location>
</feature>
<keyword evidence="7" id="KW-0472">Membrane</keyword>
<keyword evidence="2" id="KW-0805">Transcription regulation</keyword>
<feature type="transmembrane region" description="Helical" evidence="7">
    <location>
        <begin position="51"/>
        <end position="78"/>
    </location>
</feature>
<evidence type="ECO:0000256" key="7">
    <source>
        <dbReference type="SAM" id="Phobius"/>
    </source>
</evidence>
<dbReference type="PANTHER" id="PTHR31845:SF10">
    <property type="entry name" value="ZN(II)2CYS6 TRANSCRIPTION FACTOR (EUROFUNG)"/>
    <property type="match status" value="1"/>
</dbReference>
<feature type="compositionally biased region" description="Polar residues" evidence="6">
    <location>
        <begin position="181"/>
        <end position="194"/>
    </location>
</feature>
<dbReference type="AlphaFoldDB" id="A0AA39ZEE8"/>
<gene>
    <name evidence="8" type="ORF">QBC41DRAFT_302442</name>
</gene>
<dbReference type="Proteomes" id="UP001174997">
    <property type="component" value="Unassembled WGS sequence"/>
</dbReference>
<feature type="compositionally biased region" description="Low complexity" evidence="6">
    <location>
        <begin position="262"/>
        <end position="279"/>
    </location>
</feature>
<keyword evidence="9" id="KW-1185">Reference proteome</keyword>
<evidence type="ECO:0000256" key="3">
    <source>
        <dbReference type="ARBA" id="ARBA00023125"/>
    </source>
</evidence>
<dbReference type="EMBL" id="JAULSY010000042">
    <property type="protein sequence ID" value="KAK0669469.1"/>
    <property type="molecule type" value="Genomic_DNA"/>
</dbReference>
<keyword evidence="7" id="KW-1133">Transmembrane helix</keyword>
<evidence type="ECO:0000313" key="8">
    <source>
        <dbReference type="EMBL" id="KAK0669469.1"/>
    </source>
</evidence>
<feature type="region of interest" description="Disordered" evidence="6">
    <location>
        <begin position="574"/>
        <end position="611"/>
    </location>
</feature>
<keyword evidence="3" id="KW-0238">DNA-binding</keyword>
<feature type="compositionally biased region" description="Low complexity" evidence="6">
    <location>
        <begin position="602"/>
        <end position="611"/>
    </location>
</feature>
<evidence type="ECO:0000256" key="6">
    <source>
        <dbReference type="SAM" id="MobiDB-lite"/>
    </source>
</evidence>
<organism evidence="8 9">
    <name type="scientific">Cercophora samala</name>
    <dbReference type="NCBI Taxonomy" id="330535"/>
    <lineage>
        <taxon>Eukaryota</taxon>
        <taxon>Fungi</taxon>
        <taxon>Dikarya</taxon>
        <taxon>Ascomycota</taxon>
        <taxon>Pezizomycotina</taxon>
        <taxon>Sordariomycetes</taxon>
        <taxon>Sordariomycetidae</taxon>
        <taxon>Sordariales</taxon>
        <taxon>Lasiosphaeriaceae</taxon>
        <taxon>Cercophora</taxon>
    </lineage>
</organism>
<feature type="region of interest" description="Disordered" evidence="6">
    <location>
        <begin position="121"/>
        <end position="195"/>
    </location>
</feature>
<keyword evidence="7" id="KW-0812">Transmembrane</keyword>
<dbReference type="GO" id="GO:0005634">
    <property type="term" value="C:nucleus"/>
    <property type="evidence" value="ECO:0007669"/>
    <property type="project" value="UniProtKB-SubCell"/>
</dbReference>
<name>A0AA39ZEE8_9PEZI</name>
<reference evidence="8" key="1">
    <citation type="submission" date="2023-06" db="EMBL/GenBank/DDBJ databases">
        <title>Genome-scale phylogeny and comparative genomics of the fungal order Sordariales.</title>
        <authorList>
            <consortium name="Lawrence Berkeley National Laboratory"/>
            <person name="Hensen N."/>
            <person name="Bonometti L."/>
            <person name="Westerberg I."/>
            <person name="Brannstrom I.O."/>
            <person name="Guillou S."/>
            <person name="Cros-Aarteil S."/>
            <person name="Calhoun S."/>
            <person name="Haridas S."/>
            <person name="Kuo A."/>
            <person name="Mondo S."/>
            <person name="Pangilinan J."/>
            <person name="Riley R."/>
            <person name="Labutti K."/>
            <person name="Andreopoulos B."/>
            <person name="Lipzen A."/>
            <person name="Chen C."/>
            <person name="Yanf M."/>
            <person name="Daum C."/>
            <person name="Ng V."/>
            <person name="Clum A."/>
            <person name="Steindorff A."/>
            <person name="Ohm R."/>
            <person name="Martin F."/>
            <person name="Silar P."/>
            <person name="Natvig D."/>
            <person name="Lalanne C."/>
            <person name="Gautier V."/>
            <person name="Ament-Velasquez S.L."/>
            <person name="Kruys A."/>
            <person name="Hutchinson M.I."/>
            <person name="Powell A.J."/>
            <person name="Barry K."/>
            <person name="Miller A.N."/>
            <person name="Grigoriev I.V."/>
            <person name="Debuchy R."/>
            <person name="Gladieux P."/>
            <person name="Thoren M.H."/>
            <person name="Johannesson H."/>
        </authorList>
    </citation>
    <scope>NUCLEOTIDE SEQUENCE</scope>
    <source>
        <strain evidence="8">CBS 307.81</strain>
    </source>
</reference>
<sequence>MESVEDSGGDGSSKKPTKGPRACGTCALAKCKCEPGSGPLGKCERPGTGTIQFVCCVAAVITLNIFYFMLISVVNADLKARCERLKKKCTKQIPAPPRRRRKDRKLTRVAELERRLEALTEQIAAGGGRGGAGGSSGKSETPGSASTGEGALESHHHSSLGGSELDGQQPLPAISPDYHHNTSSGPKISVTNHHYPQAPWNGEPFEALMPPSELKFSPISPILSNHQTPQYGHHQQQQHHSHHPQTLGGLSVSATGSAMPDAMMTSASPPSHPSPMTSSNASDSIWPEGQEAEDLLQEYRSHMQHLYPFALVPPNLSAHQMKEQRPFFWKGVMVEACHHDGRRQMALGDQLLRDISVAAFQQSSQKGQPSLGAGLDLLQGAQVLLAWYHYNLVAAKTTNLLFLIRSFTASLKFELLDAQEQKNAITGLGGQPRSEEVLERMRAFAGTYYLVTVAFTTSHCPDQLMPSPYLMRCCKVLITEKASPDDELVVHLVRVQRVSQHISMNLANWYKKPLKDRRPWNQVVENLRQFLHGEKKKVPKRIMENFSMKGHFIVAELLIYEGFLKTSGSIGGSSVTASSLPEDEDPSFKTSPAGGLGNDTPSSYSSNSRPASVIPLQDRLDILLKCVRLVKEYMHARMSSDQSDYPRFISMSSFDLTYVFVRMLKLMTLSLPGWDVRTVRREFDGYLERHIKDMEHTAGRRKKRSRAMTGASNYNSPSDVYRTPQGMGGMGGSGMGGSQQGQEREREDPFAQLARKIRELKKAFDQDLQDGQATAQLAETTAQLAELYEKAPMTLADATTTLVQEISQDLGTDNWDGGAMDYDWNTGMWGGDFGFEMDGFWN</sequence>
<proteinExistence type="predicted"/>
<feature type="compositionally biased region" description="Gly residues" evidence="6">
    <location>
        <begin position="726"/>
        <end position="739"/>
    </location>
</feature>
<evidence type="ECO:0000313" key="9">
    <source>
        <dbReference type="Proteomes" id="UP001174997"/>
    </source>
</evidence>
<dbReference type="GO" id="GO:0000981">
    <property type="term" value="F:DNA-binding transcription factor activity, RNA polymerase II-specific"/>
    <property type="evidence" value="ECO:0007669"/>
    <property type="project" value="TreeGrafter"/>
</dbReference>
<evidence type="ECO:0000256" key="1">
    <source>
        <dbReference type="ARBA" id="ARBA00004123"/>
    </source>
</evidence>
<feature type="compositionally biased region" description="Low complexity" evidence="6">
    <location>
        <begin position="226"/>
        <end position="235"/>
    </location>
</feature>
<keyword evidence="4" id="KW-0804">Transcription</keyword>
<feature type="region of interest" description="Disordered" evidence="6">
    <location>
        <begin position="218"/>
        <end position="285"/>
    </location>
</feature>
<comment type="subcellular location">
    <subcellularLocation>
        <location evidence="1">Nucleus</location>
    </subcellularLocation>
</comment>
<comment type="caution">
    <text evidence="8">The sequence shown here is derived from an EMBL/GenBank/DDBJ whole genome shotgun (WGS) entry which is preliminary data.</text>
</comment>
<feature type="compositionally biased region" description="Gly residues" evidence="6">
    <location>
        <begin position="125"/>
        <end position="136"/>
    </location>
</feature>
<accession>A0AA39ZEE8</accession>
<protein>
    <submittedName>
        <fullName evidence="8">Uncharacterized protein</fullName>
    </submittedName>
</protein>
<feature type="region of interest" description="Disordered" evidence="6">
    <location>
        <begin position="697"/>
        <end position="747"/>
    </location>
</feature>
<evidence type="ECO:0000256" key="5">
    <source>
        <dbReference type="ARBA" id="ARBA00023242"/>
    </source>
</evidence>
<evidence type="ECO:0000256" key="2">
    <source>
        <dbReference type="ARBA" id="ARBA00023015"/>
    </source>
</evidence>
<dbReference type="InterPro" id="IPR051089">
    <property type="entry name" value="prtT"/>
</dbReference>
<dbReference type="GO" id="GO:0000976">
    <property type="term" value="F:transcription cis-regulatory region binding"/>
    <property type="evidence" value="ECO:0007669"/>
    <property type="project" value="TreeGrafter"/>
</dbReference>
<dbReference type="PANTHER" id="PTHR31845">
    <property type="entry name" value="FINGER DOMAIN PROTEIN, PUTATIVE-RELATED"/>
    <property type="match status" value="1"/>
</dbReference>
<keyword evidence="5" id="KW-0539">Nucleus</keyword>